<dbReference type="AlphaFoldDB" id="A0A7X0XB55"/>
<dbReference type="NCBIfam" id="NF003339">
    <property type="entry name" value="PRK04351.1"/>
    <property type="match status" value="1"/>
</dbReference>
<comment type="similarity">
    <text evidence="4">Belongs to the SprT family.</text>
</comment>
<dbReference type="GO" id="GO:0005737">
    <property type="term" value="C:cytoplasm"/>
    <property type="evidence" value="ECO:0007669"/>
    <property type="project" value="UniProtKB-SubCell"/>
</dbReference>
<evidence type="ECO:0000256" key="3">
    <source>
        <dbReference type="ARBA" id="ARBA00022833"/>
    </source>
</evidence>
<keyword evidence="3 4" id="KW-0862">Zinc</keyword>
<organism evidence="6 7">
    <name type="scientific">Listeria booriae</name>
    <dbReference type="NCBI Taxonomy" id="1552123"/>
    <lineage>
        <taxon>Bacteria</taxon>
        <taxon>Bacillati</taxon>
        <taxon>Bacillota</taxon>
        <taxon>Bacilli</taxon>
        <taxon>Bacillales</taxon>
        <taxon>Listeriaceae</taxon>
        <taxon>Listeria</taxon>
    </lineage>
</organism>
<gene>
    <name evidence="6" type="ORF">HCI99_02750</name>
</gene>
<dbReference type="RefSeq" id="WP_185416641.1">
    <property type="nucleotide sequence ID" value="NZ_JAASTX010000002.1"/>
</dbReference>
<comment type="cofactor">
    <cofactor evidence="4">
        <name>Zn(2+)</name>
        <dbReference type="ChEBI" id="CHEBI:29105"/>
    </cofactor>
    <text evidence="4">Binds 1 zinc ion.</text>
</comment>
<evidence type="ECO:0000256" key="1">
    <source>
        <dbReference type="ARBA" id="ARBA00022490"/>
    </source>
</evidence>
<feature type="active site" evidence="4">
    <location>
        <position position="68"/>
    </location>
</feature>
<proteinExistence type="inferred from homology"/>
<protein>
    <recommendedName>
        <fullName evidence="4">Protein SprT-like</fullName>
    </recommendedName>
</protein>
<dbReference type="GO" id="GO:0008270">
    <property type="term" value="F:zinc ion binding"/>
    <property type="evidence" value="ECO:0007669"/>
    <property type="project" value="UniProtKB-UniRule"/>
</dbReference>
<feature type="binding site" evidence="4">
    <location>
        <position position="67"/>
    </location>
    <ligand>
        <name>Zn(2+)</name>
        <dbReference type="ChEBI" id="CHEBI:29105"/>
    </ligand>
</feature>
<evidence type="ECO:0000256" key="4">
    <source>
        <dbReference type="HAMAP-Rule" id="MF_00745"/>
    </source>
</evidence>
<evidence type="ECO:0000256" key="2">
    <source>
        <dbReference type="ARBA" id="ARBA00022723"/>
    </source>
</evidence>
<dbReference type="SMART" id="SM00731">
    <property type="entry name" value="SprT"/>
    <property type="match status" value="1"/>
</dbReference>
<dbReference type="HAMAP" id="MF_00745">
    <property type="entry name" value="SprT_like"/>
    <property type="match status" value="1"/>
</dbReference>
<reference evidence="6 7" key="1">
    <citation type="submission" date="2020-03" db="EMBL/GenBank/DDBJ databases">
        <title>Soil Listeria distribution.</title>
        <authorList>
            <person name="Liao J."/>
            <person name="Wiedmann M."/>
        </authorList>
    </citation>
    <scope>NUCLEOTIDE SEQUENCE [LARGE SCALE GENOMIC DNA]</scope>
    <source>
        <strain evidence="6 7">FSL L7-1547</strain>
    </source>
</reference>
<keyword evidence="1 4" id="KW-0963">Cytoplasm</keyword>
<comment type="caution">
    <text evidence="6">The sequence shown here is derived from an EMBL/GenBank/DDBJ whole genome shotgun (WGS) entry which is preliminary data.</text>
</comment>
<comment type="subcellular location">
    <subcellularLocation>
        <location evidence="4">Cytoplasm</location>
    </subcellularLocation>
</comment>
<evidence type="ECO:0000313" key="7">
    <source>
        <dbReference type="Proteomes" id="UP000533953"/>
    </source>
</evidence>
<evidence type="ECO:0000313" key="6">
    <source>
        <dbReference type="EMBL" id="MBC1490738.1"/>
    </source>
</evidence>
<evidence type="ECO:0000259" key="5">
    <source>
        <dbReference type="SMART" id="SM00731"/>
    </source>
</evidence>
<keyword evidence="2 4" id="KW-0479">Metal-binding</keyword>
<feature type="domain" description="SprT-like" evidence="5">
    <location>
        <begin position="4"/>
        <end position="145"/>
    </location>
</feature>
<dbReference type="InterPro" id="IPR006640">
    <property type="entry name" value="SprT-like_domain"/>
</dbReference>
<name>A0A7X0XB55_9LIST</name>
<dbReference type="Pfam" id="PF10263">
    <property type="entry name" value="SprT-like"/>
    <property type="match status" value="1"/>
</dbReference>
<dbReference type="InterPro" id="IPR023524">
    <property type="entry name" value="Uncharacterised_SprT-like"/>
</dbReference>
<dbReference type="EMBL" id="JAASTX010000002">
    <property type="protein sequence ID" value="MBC1490738.1"/>
    <property type="molecule type" value="Genomic_DNA"/>
</dbReference>
<feature type="binding site" evidence="4">
    <location>
        <position position="71"/>
    </location>
    <ligand>
        <name>Zn(2+)</name>
        <dbReference type="ChEBI" id="CHEBI:29105"/>
    </ligand>
</feature>
<accession>A0A7X0XB55</accession>
<dbReference type="Pfam" id="PF17283">
    <property type="entry name" value="Zn_ribbon_SprT"/>
    <property type="match status" value="1"/>
</dbReference>
<dbReference type="GO" id="GO:0006950">
    <property type="term" value="P:response to stress"/>
    <property type="evidence" value="ECO:0007669"/>
    <property type="project" value="UniProtKB-ARBA"/>
</dbReference>
<dbReference type="Proteomes" id="UP000533953">
    <property type="component" value="Unassembled WGS sequence"/>
</dbReference>
<sequence length="161" mass="19168">MTEQELQRHMEAVSLQFFQKPFLHRAMFNTRLRTTGGRYLLQSHDIEMNPSYLESFGLDYFIGIMKHELCHYHLHLAGKGYQHRDADFRALLAKVDAPRFCQAIPTEQKMHRYTCLACNTAFLRKRRFDVKKYRCGRCNGRLKYVQEEIVQVSQEFQLLCN</sequence>
<dbReference type="InterPro" id="IPR035240">
    <property type="entry name" value="SprT_Zn_ribbon"/>
</dbReference>